<reference evidence="1 2" key="1">
    <citation type="submission" date="2017-03" db="EMBL/GenBank/DDBJ databases">
        <title>Genomes of endolithic fungi from Antarctica.</title>
        <authorList>
            <person name="Coleine C."/>
            <person name="Masonjones S."/>
            <person name="Stajich J.E."/>
        </authorList>
    </citation>
    <scope>NUCLEOTIDE SEQUENCE [LARGE SCALE GENOMIC DNA]</scope>
    <source>
        <strain evidence="1 2">CCFEE 5187</strain>
    </source>
</reference>
<dbReference type="OrthoDB" id="5367052at2759"/>
<dbReference type="AlphaFoldDB" id="A0A4U0UR16"/>
<evidence type="ECO:0000313" key="2">
    <source>
        <dbReference type="Proteomes" id="UP000308768"/>
    </source>
</evidence>
<gene>
    <name evidence="1" type="ORF">B0A49_14038</name>
</gene>
<sequence length="159" mass="17860">TFMAVVEDNVTRGVEVQLSAFWDIAPNLLAVVQRVPIDLDGFGVLIPQAEYHENPAYYQFPMQYLHSLLVHAGKSTYQFIESQTNLLCLLHEVKTGAMSAGSRLMETQRCIAGENPAVVVQEIRGLRSDEEDRLTLDLKDKVREVEAQWDEALGNGLKE</sequence>
<accession>A0A4U0UR16</accession>
<evidence type="ECO:0000313" key="1">
    <source>
        <dbReference type="EMBL" id="TKA38334.1"/>
    </source>
</evidence>
<organism evidence="1 2">
    <name type="scientific">Cryomyces minteri</name>
    <dbReference type="NCBI Taxonomy" id="331657"/>
    <lineage>
        <taxon>Eukaryota</taxon>
        <taxon>Fungi</taxon>
        <taxon>Dikarya</taxon>
        <taxon>Ascomycota</taxon>
        <taxon>Pezizomycotina</taxon>
        <taxon>Dothideomycetes</taxon>
        <taxon>Dothideomycetes incertae sedis</taxon>
        <taxon>Cryomyces</taxon>
    </lineage>
</organism>
<name>A0A4U0UR16_9PEZI</name>
<feature type="non-terminal residue" evidence="1">
    <location>
        <position position="159"/>
    </location>
</feature>
<proteinExistence type="predicted"/>
<dbReference type="STRING" id="331657.A0A4U0UR16"/>
<keyword evidence="2" id="KW-1185">Reference proteome</keyword>
<protein>
    <submittedName>
        <fullName evidence="1">Uncharacterized protein</fullName>
    </submittedName>
</protein>
<comment type="caution">
    <text evidence="1">The sequence shown here is derived from an EMBL/GenBank/DDBJ whole genome shotgun (WGS) entry which is preliminary data.</text>
</comment>
<feature type="non-terminal residue" evidence="1">
    <location>
        <position position="1"/>
    </location>
</feature>
<dbReference type="Proteomes" id="UP000308768">
    <property type="component" value="Unassembled WGS sequence"/>
</dbReference>
<dbReference type="EMBL" id="NAJN01003536">
    <property type="protein sequence ID" value="TKA38334.1"/>
    <property type="molecule type" value="Genomic_DNA"/>
</dbReference>